<evidence type="ECO:0000313" key="3">
    <source>
        <dbReference type="EMBL" id="MDY0872823.1"/>
    </source>
</evidence>
<dbReference type="GO" id="GO:0004601">
    <property type="term" value="F:peroxidase activity"/>
    <property type="evidence" value="ECO:0007669"/>
    <property type="project" value="UniProtKB-KW"/>
</dbReference>
<feature type="signal peptide" evidence="1">
    <location>
        <begin position="1"/>
        <end position="26"/>
    </location>
</feature>
<keyword evidence="1" id="KW-0732">Signal</keyword>
<name>A0ABU5E1N8_9PROT</name>
<proteinExistence type="predicted"/>
<dbReference type="Gene3D" id="1.20.144.10">
    <property type="entry name" value="Phosphatidic acid phosphatase type 2/haloperoxidase"/>
    <property type="match status" value="1"/>
</dbReference>
<feature type="domain" description="Phosphatidic acid phosphatase type 2/haloperoxidase" evidence="2">
    <location>
        <begin position="369"/>
        <end position="518"/>
    </location>
</feature>
<dbReference type="RefSeq" id="WP_320501296.1">
    <property type="nucleotide sequence ID" value="NZ_JAXCLX010000002.1"/>
</dbReference>
<evidence type="ECO:0000259" key="2">
    <source>
        <dbReference type="Pfam" id="PF01569"/>
    </source>
</evidence>
<dbReference type="Proteomes" id="UP001271769">
    <property type="component" value="Unassembled WGS sequence"/>
</dbReference>
<evidence type="ECO:0000313" key="4">
    <source>
        <dbReference type="Proteomes" id="UP001271769"/>
    </source>
</evidence>
<dbReference type="InterPro" id="IPR036938">
    <property type="entry name" value="PAP2/HPO_sf"/>
</dbReference>
<comment type="caution">
    <text evidence="3">The sequence shown here is derived from an EMBL/GenBank/DDBJ whole genome shotgun (WGS) entry which is preliminary data.</text>
</comment>
<dbReference type="EC" id="1.11.1.-" evidence="3"/>
<gene>
    <name evidence="3" type="ORF">SMD31_12855</name>
</gene>
<keyword evidence="3" id="KW-0560">Oxidoreductase</keyword>
<sequence length="538" mass="59333">MARRWTWLIMGIAVSLYCSMQSDAFAQTALSPENQAEFAKLLEVQNTQRSLSLESFMPPRAAETKLERLLLWSNIALEATALDHTPVEPGSGDDPRRFAERIGPHRSSYAMAIVHIAMFEAVNSVYQKYESYTGLRKSDPALAASPVFLEMAIGQAAHDALLAMYPYQKDRLDSQFSVYIARLPKPPSGAGNATLKEKLEKELQAGEELGRDAAQSILQKRLNDGADRKELAYGSGFVPNQCDVSPNPCPGVWSPDPDPENKLTVALGAEWSKVRPFVIESASQFRPLPPPALDSADYARAFNEVAKVGAKNAEAAGDRRDYQTFEGYFWAYDGTPALCAPPRLYNQVADTVALQQRMGDVADFSRYLALVNTAMADAAISAWEAKYHYQLWRPVTAIRAADRDGNPDTQQDPNWLPLAAPATNARGPNFTPPFPAYPSGHAVFGGTVFGMLRHFWDDATPFVLVSDEYNGLNYPVGGTEPRAKLPQSFVSFSHAEYANGRSRIWLGIHWQFDADAGIEQGNKIADYVFAHAFQPVAN</sequence>
<dbReference type="InterPro" id="IPR000326">
    <property type="entry name" value="PAP2/HPO"/>
</dbReference>
<dbReference type="EMBL" id="JAXCLX010000002">
    <property type="protein sequence ID" value="MDY0872823.1"/>
    <property type="molecule type" value="Genomic_DNA"/>
</dbReference>
<keyword evidence="3" id="KW-0575">Peroxidase</keyword>
<evidence type="ECO:0000256" key="1">
    <source>
        <dbReference type="SAM" id="SignalP"/>
    </source>
</evidence>
<dbReference type="Pfam" id="PF01569">
    <property type="entry name" value="PAP2"/>
    <property type="match status" value="1"/>
</dbReference>
<feature type="chain" id="PRO_5046472497" evidence="1">
    <location>
        <begin position="27"/>
        <end position="538"/>
    </location>
</feature>
<dbReference type="CDD" id="cd03398">
    <property type="entry name" value="PAP2_haloperoxidase"/>
    <property type="match status" value="1"/>
</dbReference>
<dbReference type="InterPro" id="IPR052559">
    <property type="entry name" value="V-haloperoxidase"/>
</dbReference>
<protein>
    <submittedName>
        <fullName evidence="3">Vanadium-dependent haloperoxidase</fullName>
        <ecNumber evidence="3">1.11.1.-</ecNumber>
    </submittedName>
</protein>
<dbReference type="SUPFAM" id="SSF48317">
    <property type="entry name" value="Acid phosphatase/Vanadium-dependent haloperoxidase"/>
    <property type="match status" value="1"/>
</dbReference>
<accession>A0ABU5E1N8</accession>
<reference evidence="3 4" key="1">
    <citation type="journal article" date="2013" name="Antonie Van Leeuwenhoek">
        <title>Dongia rigui sp. nov., isolated from freshwater of a large wetland in Korea.</title>
        <authorList>
            <person name="Baik K.S."/>
            <person name="Hwang Y.M."/>
            <person name="Choi J.S."/>
            <person name="Kwon J."/>
            <person name="Seong C.N."/>
        </authorList>
    </citation>
    <scope>NUCLEOTIDE SEQUENCE [LARGE SCALE GENOMIC DNA]</scope>
    <source>
        <strain evidence="3 4">04SU4-P</strain>
    </source>
</reference>
<dbReference type="PANTHER" id="PTHR34599">
    <property type="entry name" value="PEROXIDASE-RELATED"/>
    <property type="match status" value="1"/>
</dbReference>
<organism evidence="3 4">
    <name type="scientific">Dongia rigui</name>
    <dbReference type="NCBI Taxonomy" id="940149"/>
    <lineage>
        <taxon>Bacteria</taxon>
        <taxon>Pseudomonadati</taxon>
        <taxon>Pseudomonadota</taxon>
        <taxon>Alphaproteobacteria</taxon>
        <taxon>Rhodospirillales</taxon>
        <taxon>Dongiaceae</taxon>
        <taxon>Dongia</taxon>
    </lineage>
</organism>
<dbReference type="InterPro" id="IPR016119">
    <property type="entry name" value="Br/Cl_peroxidase_C"/>
</dbReference>
<dbReference type="PANTHER" id="PTHR34599:SF1">
    <property type="entry name" value="PHOSPHATIDIC ACID PHOSPHATASE TYPE 2_HALOPEROXIDASE DOMAIN-CONTAINING PROTEIN"/>
    <property type="match status" value="1"/>
</dbReference>
<dbReference type="Gene3D" id="1.10.606.10">
    <property type="entry name" value="Vanadium-containing Chloroperoxidase, domain 2"/>
    <property type="match status" value="1"/>
</dbReference>
<keyword evidence="4" id="KW-1185">Reference proteome</keyword>